<dbReference type="Gene3D" id="3.40.190.290">
    <property type="match status" value="1"/>
</dbReference>
<dbReference type="PATRIC" id="fig|1292037.4.peg.1808"/>
<evidence type="ECO:0000256" key="3">
    <source>
        <dbReference type="ARBA" id="ARBA00023125"/>
    </source>
</evidence>
<dbReference type="PROSITE" id="PS50931">
    <property type="entry name" value="HTH_LYSR"/>
    <property type="match status" value="1"/>
</dbReference>
<dbReference type="RefSeq" id="WP_003069398.1">
    <property type="nucleotide sequence ID" value="NZ_AOUO01000114.1"/>
</dbReference>
<dbReference type="InterPro" id="IPR036390">
    <property type="entry name" value="WH_DNA-bd_sf"/>
</dbReference>
<accession>R1IEH6</accession>
<dbReference type="OrthoDB" id="4140098at2"/>
<evidence type="ECO:0000313" key="6">
    <source>
        <dbReference type="EMBL" id="EOD68819.1"/>
    </source>
</evidence>
<comment type="similarity">
    <text evidence="1">Belongs to the LysR transcriptional regulatory family.</text>
</comment>
<sequence length="285" mass="31297">MSLDLRKLGYFVAVAQSQSYVRAAAELHITQPALSRQIQALEESLGVTLFTRDRRGTALTGAGRQLLEDAVPLLASAVALERRARAAARLGNEFTIGFMPGVPFTDLLAEFRAAHPEVSVDARYVPIVEQEPYLLDGTVDVSFVWLPLKSRELRHVELLDVPRVAVVPAASPLAGATKLTLEDLRAMPLVDDPGSLPGWRGDSAPRRRPLVAVEERLEAVAAGEGFCVLPAGVAQYHRRDDLVAVEIHDAEPVVVALAYTRHRTMPEIQHFAAMARRHLTRRRGE</sequence>
<keyword evidence="4" id="KW-0804">Transcription</keyword>
<dbReference type="Pfam" id="PF03466">
    <property type="entry name" value="LysR_substrate"/>
    <property type="match status" value="1"/>
</dbReference>
<dbReference type="AlphaFoldDB" id="R1IEH6"/>
<reference evidence="6 7" key="1">
    <citation type="submission" date="2013-02" db="EMBL/GenBank/DDBJ databases">
        <title>Draft genome sequence of Amycolatopsis vancoresmycina strain DSM 44592T.</title>
        <authorList>
            <person name="Kumar S."/>
            <person name="Kaur N."/>
            <person name="Kaur C."/>
            <person name="Raghava G.P.S."/>
            <person name="Mayilraj S."/>
        </authorList>
    </citation>
    <scope>NUCLEOTIDE SEQUENCE [LARGE SCALE GENOMIC DNA]</scope>
    <source>
        <strain evidence="6 7">DSM 44592</strain>
    </source>
</reference>
<evidence type="ECO:0000256" key="4">
    <source>
        <dbReference type="ARBA" id="ARBA00023163"/>
    </source>
</evidence>
<dbReference type="GO" id="GO:0032993">
    <property type="term" value="C:protein-DNA complex"/>
    <property type="evidence" value="ECO:0007669"/>
    <property type="project" value="TreeGrafter"/>
</dbReference>
<dbReference type="SUPFAM" id="SSF53850">
    <property type="entry name" value="Periplasmic binding protein-like II"/>
    <property type="match status" value="1"/>
</dbReference>
<dbReference type="eggNOG" id="COG0583">
    <property type="taxonomic scope" value="Bacteria"/>
</dbReference>
<organism evidence="6 7">
    <name type="scientific">Amycolatopsis vancoresmycina DSM 44592</name>
    <dbReference type="NCBI Taxonomy" id="1292037"/>
    <lineage>
        <taxon>Bacteria</taxon>
        <taxon>Bacillati</taxon>
        <taxon>Actinomycetota</taxon>
        <taxon>Actinomycetes</taxon>
        <taxon>Pseudonocardiales</taxon>
        <taxon>Pseudonocardiaceae</taxon>
        <taxon>Amycolatopsis</taxon>
    </lineage>
</organism>
<dbReference type="EMBL" id="AOUO01000114">
    <property type="protein sequence ID" value="EOD68819.1"/>
    <property type="molecule type" value="Genomic_DNA"/>
</dbReference>
<dbReference type="GO" id="GO:0003700">
    <property type="term" value="F:DNA-binding transcription factor activity"/>
    <property type="evidence" value="ECO:0007669"/>
    <property type="project" value="InterPro"/>
</dbReference>
<dbReference type="PANTHER" id="PTHR30346:SF0">
    <property type="entry name" value="HCA OPERON TRANSCRIPTIONAL ACTIVATOR HCAR"/>
    <property type="match status" value="1"/>
</dbReference>
<keyword evidence="7" id="KW-1185">Reference proteome</keyword>
<dbReference type="FunFam" id="1.10.10.10:FF:000001">
    <property type="entry name" value="LysR family transcriptional regulator"/>
    <property type="match status" value="1"/>
</dbReference>
<evidence type="ECO:0000259" key="5">
    <source>
        <dbReference type="PROSITE" id="PS50931"/>
    </source>
</evidence>
<gene>
    <name evidence="6" type="ORF">H480_09398</name>
</gene>
<dbReference type="InterPro" id="IPR000847">
    <property type="entry name" value="LysR_HTH_N"/>
</dbReference>
<evidence type="ECO:0000256" key="2">
    <source>
        <dbReference type="ARBA" id="ARBA00023015"/>
    </source>
</evidence>
<dbReference type="PANTHER" id="PTHR30346">
    <property type="entry name" value="TRANSCRIPTIONAL DUAL REGULATOR HCAR-RELATED"/>
    <property type="match status" value="1"/>
</dbReference>
<proteinExistence type="inferred from homology"/>
<dbReference type="Gene3D" id="3.40.190.10">
    <property type="entry name" value="Periplasmic binding protein-like II"/>
    <property type="match status" value="2"/>
</dbReference>
<comment type="caution">
    <text evidence="6">The sequence shown here is derived from an EMBL/GenBank/DDBJ whole genome shotgun (WGS) entry which is preliminary data.</text>
</comment>
<dbReference type="SUPFAM" id="SSF46785">
    <property type="entry name" value="Winged helix' DNA-binding domain"/>
    <property type="match status" value="1"/>
</dbReference>
<feature type="domain" description="HTH lysR-type" evidence="5">
    <location>
        <begin position="3"/>
        <end position="60"/>
    </location>
</feature>
<dbReference type="Proteomes" id="UP000014139">
    <property type="component" value="Unassembled WGS sequence"/>
</dbReference>
<evidence type="ECO:0000256" key="1">
    <source>
        <dbReference type="ARBA" id="ARBA00009437"/>
    </source>
</evidence>
<dbReference type="InterPro" id="IPR036388">
    <property type="entry name" value="WH-like_DNA-bd_sf"/>
</dbReference>
<evidence type="ECO:0000313" key="7">
    <source>
        <dbReference type="Proteomes" id="UP000014139"/>
    </source>
</evidence>
<protein>
    <submittedName>
        <fullName evidence="6">LysR family transcriptional regulator</fullName>
    </submittedName>
</protein>
<dbReference type="InterPro" id="IPR005119">
    <property type="entry name" value="LysR_subst-bd"/>
</dbReference>
<name>R1IEH6_9PSEU</name>
<dbReference type="GO" id="GO:0003677">
    <property type="term" value="F:DNA binding"/>
    <property type="evidence" value="ECO:0007669"/>
    <property type="project" value="UniProtKB-KW"/>
</dbReference>
<dbReference type="CDD" id="cd08414">
    <property type="entry name" value="PBP2_LTTR_aromatics_like"/>
    <property type="match status" value="1"/>
</dbReference>
<keyword evidence="2" id="KW-0805">Transcription regulation</keyword>
<dbReference type="Pfam" id="PF00126">
    <property type="entry name" value="HTH_1"/>
    <property type="match status" value="1"/>
</dbReference>
<dbReference type="PRINTS" id="PR00039">
    <property type="entry name" value="HTHLYSR"/>
</dbReference>
<keyword evidence="3" id="KW-0238">DNA-binding</keyword>
<dbReference type="Gene3D" id="1.10.10.10">
    <property type="entry name" value="Winged helix-like DNA-binding domain superfamily/Winged helix DNA-binding domain"/>
    <property type="match status" value="1"/>
</dbReference>